<dbReference type="GO" id="GO:0015979">
    <property type="term" value="P:photosynthesis"/>
    <property type="evidence" value="ECO:0007669"/>
    <property type="project" value="UniProtKB-KW"/>
</dbReference>
<proteinExistence type="predicted"/>
<protein>
    <submittedName>
        <fullName evidence="5">Oxidoreductase</fullName>
    </submittedName>
</protein>
<feature type="domain" description="Photosynthesis system II assembly factor Ycf48/Hcf136-like" evidence="4">
    <location>
        <begin position="78"/>
        <end position="158"/>
    </location>
</feature>
<dbReference type="CDD" id="cd15482">
    <property type="entry name" value="Sialidase_non-viral"/>
    <property type="match status" value="1"/>
</dbReference>
<dbReference type="RefSeq" id="WP_153511604.1">
    <property type="nucleotide sequence ID" value="NZ_CP045652.1"/>
</dbReference>
<keyword evidence="3" id="KW-0732">Signal</keyword>
<dbReference type="KEGG" id="sphe:GFH32_10670"/>
<dbReference type="InterPro" id="IPR028203">
    <property type="entry name" value="PSII_CF48-like_dom"/>
</dbReference>
<dbReference type="EMBL" id="CP045652">
    <property type="protein sequence ID" value="QGA26756.1"/>
    <property type="molecule type" value="Genomic_DNA"/>
</dbReference>
<organism evidence="5 6">
    <name type="scientific">Sphingobacterium zhuxiongii</name>
    <dbReference type="NCBI Taxonomy" id="2662364"/>
    <lineage>
        <taxon>Bacteria</taxon>
        <taxon>Pseudomonadati</taxon>
        <taxon>Bacteroidota</taxon>
        <taxon>Sphingobacteriia</taxon>
        <taxon>Sphingobacteriales</taxon>
        <taxon>Sphingobacteriaceae</taxon>
        <taxon>Sphingobacterium</taxon>
    </lineage>
</organism>
<evidence type="ECO:0000313" key="6">
    <source>
        <dbReference type="Proteomes" id="UP000326921"/>
    </source>
</evidence>
<reference evidence="5 6" key="1">
    <citation type="submission" date="2019-10" db="EMBL/GenBank/DDBJ databases">
        <authorList>
            <person name="Dong K."/>
        </authorList>
    </citation>
    <scope>NUCLEOTIDE SEQUENCE [LARGE SCALE GENOMIC DNA]</scope>
    <source>
        <strain evidence="6">dk4302</strain>
    </source>
</reference>
<gene>
    <name evidence="5" type="ORF">GFH32_10670</name>
</gene>
<dbReference type="Pfam" id="PF14870">
    <property type="entry name" value="PSII_BNR"/>
    <property type="match status" value="1"/>
</dbReference>
<dbReference type="PANTHER" id="PTHR47199">
    <property type="entry name" value="PHOTOSYSTEM II STABILITY/ASSEMBLY FACTOR HCF136, CHLOROPLASTIC"/>
    <property type="match status" value="1"/>
</dbReference>
<feature type="chain" id="PRO_5024957021" evidence="3">
    <location>
        <begin position="20"/>
        <end position="338"/>
    </location>
</feature>
<evidence type="ECO:0000313" key="5">
    <source>
        <dbReference type="EMBL" id="QGA26756.1"/>
    </source>
</evidence>
<feature type="signal peptide" evidence="3">
    <location>
        <begin position="1"/>
        <end position="19"/>
    </location>
</feature>
<sequence length="338" mass="36690">MKKLLLSAFLSAGIFAVSAQHFNNLVSNIQSSFRGLETYKENVVWVSGSNGTVGRSIDAGKSWTWVNPKGYEQFDFRDIEVFSAKDAVIVSAGSPAVVLRTKDGGKSWKEVYRNERAEIFLDGMDFHGKTGFIFGDPIDGSFQLLKSNDKGKTWTDVSNHIFLLAEEGEAGFAASGSGIQVFPDIVYIASGGRYSSFYKRSEKEHSLDVLDVPIWSGEASTGIFSLDFWDKQTGVLVGGNYTADQDNRNNILLTTNAGKSWVKPQSPVGGYRSSVKYISKSVLLATGTSGTDLSTDGGQNWKTISKASFNVISKSKSGKHIYLAGSNGNVESLSLTDM</sequence>
<dbReference type="PANTHER" id="PTHR47199:SF2">
    <property type="entry name" value="PHOTOSYSTEM II STABILITY_ASSEMBLY FACTOR HCF136, CHLOROPLASTIC"/>
    <property type="match status" value="1"/>
</dbReference>
<evidence type="ECO:0000256" key="1">
    <source>
        <dbReference type="ARBA" id="ARBA00022531"/>
    </source>
</evidence>
<dbReference type="InterPro" id="IPR036278">
    <property type="entry name" value="Sialidase_sf"/>
</dbReference>
<dbReference type="SUPFAM" id="SSF50939">
    <property type="entry name" value="Sialidases"/>
    <property type="match status" value="1"/>
</dbReference>
<evidence type="ECO:0000256" key="3">
    <source>
        <dbReference type="SAM" id="SignalP"/>
    </source>
</evidence>
<dbReference type="InterPro" id="IPR015943">
    <property type="entry name" value="WD40/YVTN_repeat-like_dom_sf"/>
</dbReference>
<evidence type="ECO:0000256" key="2">
    <source>
        <dbReference type="ARBA" id="ARBA00023276"/>
    </source>
</evidence>
<accession>A0A5Q0QBA0</accession>
<dbReference type="Gene3D" id="2.130.10.10">
    <property type="entry name" value="YVTN repeat-like/Quinoprotein amine dehydrogenase"/>
    <property type="match status" value="2"/>
</dbReference>
<dbReference type="GO" id="GO:0009523">
    <property type="term" value="C:photosystem II"/>
    <property type="evidence" value="ECO:0007669"/>
    <property type="project" value="UniProtKB-KW"/>
</dbReference>
<evidence type="ECO:0000259" key="4">
    <source>
        <dbReference type="Pfam" id="PF14870"/>
    </source>
</evidence>
<dbReference type="AlphaFoldDB" id="A0A5Q0QBA0"/>
<keyword evidence="1" id="KW-0602">Photosynthesis</keyword>
<dbReference type="Proteomes" id="UP000326921">
    <property type="component" value="Chromosome"/>
</dbReference>
<name>A0A5Q0QBA0_9SPHI</name>
<keyword evidence="6" id="KW-1185">Reference proteome</keyword>
<keyword evidence="2" id="KW-0604">Photosystem II</keyword>